<dbReference type="Pfam" id="PF04347">
    <property type="entry name" value="FliO"/>
    <property type="match status" value="1"/>
</dbReference>
<dbReference type="InterPro" id="IPR022781">
    <property type="entry name" value="Flagellar_biosynth_FliO"/>
</dbReference>
<dbReference type="RefSeq" id="WP_425345586.1">
    <property type="nucleotide sequence ID" value="NZ_JBGUBD010000005.1"/>
</dbReference>
<evidence type="ECO:0000256" key="2">
    <source>
        <dbReference type="ARBA" id="ARBA00022475"/>
    </source>
</evidence>
<organism evidence="9 10">
    <name type="scientific">Natronomicrosphaera hydrolytica</name>
    <dbReference type="NCBI Taxonomy" id="3242702"/>
    <lineage>
        <taxon>Bacteria</taxon>
        <taxon>Pseudomonadati</taxon>
        <taxon>Planctomycetota</taxon>
        <taxon>Phycisphaerae</taxon>
        <taxon>Phycisphaerales</taxon>
        <taxon>Phycisphaeraceae</taxon>
        <taxon>Natronomicrosphaera</taxon>
    </lineage>
</organism>
<comment type="caution">
    <text evidence="9">The sequence shown here is derived from an EMBL/GenBank/DDBJ whole genome shotgun (WGS) entry which is preliminary data.</text>
</comment>
<dbReference type="EMBL" id="JBGUBD010000005">
    <property type="protein sequence ID" value="MFA9478660.1"/>
    <property type="molecule type" value="Genomic_DNA"/>
</dbReference>
<evidence type="ECO:0000256" key="3">
    <source>
        <dbReference type="ARBA" id="ARBA00022692"/>
    </source>
</evidence>
<feature type="compositionally biased region" description="Basic and acidic residues" evidence="6">
    <location>
        <begin position="66"/>
        <end position="96"/>
    </location>
</feature>
<feature type="signal peptide" evidence="8">
    <location>
        <begin position="1"/>
        <end position="28"/>
    </location>
</feature>
<feature type="region of interest" description="Disordered" evidence="6">
    <location>
        <begin position="49"/>
        <end position="141"/>
    </location>
</feature>
<keyword evidence="8" id="KW-0732">Signal</keyword>
<keyword evidence="3 7" id="KW-0812">Transmembrane</keyword>
<evidence type="ECO:0000313" key="10">
    <source>
        <dbReference type="Proteomes" id="UP001575105"/>
    </source>
</evidence>
<keyword evidence="5 7" id="KW-0472">Membrane</keyword>
<feature type="transmembrane region" description="Helical" evidence="7">
    <location>
        <begin position="149"/>
        <end position="171"/>
    </location>
</feature>
<evidence type="ECO:0000256" key="5">
    <source>
        <dbReference type="ARBA" id="ARBA00023136"/>
    </source>
</evidence>
<sequence>MEGRTVHAWNYSLALAVALLISSAAVLADAPARPASANDGAAMSVDADTQADTNTRDDNADNAAPARRDLSDLARSLAERRNTASTDDRDADDRAAPARQSILAPTDNDESSDTADAAAASREDESLGTPSTRTSEGGSSGVFSGTGSATLNTLTALGIVIGLILFLRWAWTKLSGQPTVRPSPVIEVLARTPVAPRNHILIVRIGNRVLIVGDSANGLRTLANVDDPEEIADLLTAVTASRETSVTKGFSQLLGRFHGDYDAPTADADGVGSPTDFRFDDEGGDRSEHLVDRARDSVSSLMSRLRVMSGKGGDS</sequence>
<proteinExistence type="predicted"/>
<evidence type="ECO:0000256" key="6">
    <source>
        <dbReference type="SAM" id="MobiDB-lite"/>
    </source>
</evidence>
<comment type="subcellular location">
    <subcellularLocation>
        <location evidence="1">Cell membrane</location>
    </subcellularLocation>
</comment>
<gene>
    <name evidence="9" type="ORF">ACERK3_10165</name>
</gene>
<feature type="region of interest" description="Disordered" evidence="6">
    <location>
        <begin position="265"/>
        <end position="293"/>
    </location>
</feature>
<dbReference type="Proteomes" id="UP001575105">
    <property type="component" value="Unassembled WGS sequence"/>
</dbReference>
<evidence type="ECO:0000313" key="9">
    <source>
        <dbReference type="EMBL" id="MFA9478660.1"/>
    </source>
</evidence>
<keyword evidence="10" id="KW-1185">Reference proteome</keyword>
<feature type="compositionally biased region" description="Basic and acidic residues" evidence="6">
    <location>
        <begin position="277"/>
        <end position="293"/>
    </location>
</feature>
<evidence type="ECO:0000256" key="8">
    <source>
        <dbReference type="SAM" id="SignalP"/>
    </source>
</evidence>
<keyword evidence="4 7" id="KW-1133">Transmembrane helix</keyword>
<evidence type="ECO:0000256" key="4">
    <source>
        <dbReference type="ARBA" id="ARBA00022989"/>
    </source>
</evidence>
<accession>A0ABV4U662</accession>
<evidence type="ECO:0000256" key="1">
    <source>
        <dbReference type="ARBA" id="ARBA00004236"/>
    </source>
</evidence>
<feature type="chain" id="PRO_5045060895" evidence="8">
    <location>
        <begin position="29"/>
        <end position="315"/>
    </location>
</feature>
<protein>
    <submittedName>
        <fullName evidence="9">FliO/MopB family protein</fullName>
    </submittedName>
</protein>
<name>A0ABV4U662_9BACT</name>
<keyword evidence="2" id="KW-1003">Cell membrane</keyword>
<evidence type="ECO:0000256" key="7">
    <source>
        <dbReference type="SAM" id="Phobius"/>
    </source>
</evidence>
<reference evidence="9 10" key="1">
    <citation type="submission" date="2024-08" db="EMBL/GenBank/DDBJ databases">
        <title>Whole-genome sequencing of halo(alkali)philic microorganisms from hypersaline lakes.</title>
        <authorList>
            <person name="Sorokin D.Y."/>
            <person name="Merkel A.Y."/>
            <person name="Messina E."/>
            <person name="Yakimov M."/>
        </authorList>
    </citation>
    <scope>NUCLEOTIDE SEQUENCE [LARGE SCALE GENOMIC DNA]</scope>
    <source>
        <strain evidence="9 10">AB-hyl4</strain>
    </source>
</reference>